<proteinExistence type="predicted"/>
<dbReference type="Proteomes" id="UP000236743">
    <property type="component" value="Unassembled WGS sequence"/>
</dbReference>
<keyword evidence="3" id="KW-1185">Reference proteome</keyword>
<reference evidence="2 3" key="1">
    <citation type="submission" date="2016-10" db="EMBL/GenBank/DDBJ databases">
        <authorList>
            <person name="de Groot N.N."/>
        </authorList>
    </citation>
    <scope>NUCLEOTIDE SEQUENCE [LARGE SCALE GENOMIC DNA]</scope>
    <source>
        <strain evidence="2 3">DSM 26656</strain>
    </source>
</reference>
<protein>
    <submittedName>
        <fullName evidence="2">Uncharacterized protein</fullName>
    </submittedName>
</protein>
<dbReference type="AlphaFoldDB" id="A0A1H5XDY1"/>
<dbReference type="RefSeq" id="WP_146071299.1">
    <property type="nucleotide sequence ID" value="NZ_FNUY01000003.1"/>
</dbReference>
<organism evidence="2 3">
    <name type="scientific">Bosea lathyri</name>
    <dbReference type="NCBI Taxonomy" id="1036778"/>
    <lineage>
        <taxon>Bacteria</taxon>
        <taxon>Pseudomonadati</taxon>
        <taxon>Pseudomonadota</taxon>
        <taxon>Alphaproteobacteria</taxon>
        <taxon>Hyphomicrobiales</taxon>
        <taxon>Boseaceae</taxon>
        <taxon>Bosea</taxon>
    </lineage>
</organism>
<name>A0A1H5XDY1_9HYPH</name>
<feature type="region of interest" description="Disordered" evidence="1">
    <location>
        <begin position="1"/>
        <end position="62"/>
    </location>
</feature>
<dbReference type="EMBL" id="FNUY01000003">
    <property type="protein sequence ID" value="SEG09853.1"/>
    <property type="molecule type" value="Genomic_DNA"/>
</dbReference>
<accession>A0A1H5XDY1</accession>
<evidence type="ECO:0000256" key="1">
    <source>
        <dbReference type="SAM" id="MobiDB-lite"/>
    </source>
</evidence>
<gene>
    <name evidence="2" type="ORF">SAMN04488115_103202</name>
</gene>
<feature type="compositionally biased region" description="Basic and acidic residues" evidence="1">
    <location>
        <begin position="1"/>
        <end position="16"/>
    </location>
</feature>
<evidence type="ECO:0000313" key="3">
    <source>
        <dbReference type="Proteomes" id="UP000236743"/>
    </source>
</evidence>
<dbReference type="OrthoDB" id="8163422at2"/>
<evidence type="ECO:0000313" key="2">
    <source>
        <dbReference type="EMBL" id="SEG09853.1"/>
    </source>
</evidence>
<sequence length="62" mass="6437">MRDGSGNKMSPEEQQKVKSVQGAPDKESLNKVSINPGADRDTGSADKPNPKPTDTPASGVGE</sequence>